<accession>A0A4C1Z074</accession>
<organism evidence="2 3">
    <name type="scientific">Eumeta variegata</name>
    <name type="common">Bagworm moth</name>
    <name type="synonym">Eumeta japonica</name>
    <dbReference type="NCBI Taxonomy" id="151549"/>
    <lineage>
        <taxon>Eukaryota</taxon>
        <taxon>Metazoa</taxon>
        <taxon>Ecdysozoa</taxon>
        <taxon>Arthropoda</taxon>
        <taxon>Hexapoda</taxon>
        <taxon>Insecta</taxon>
        <taxon>Pterygota</taxon>
        <taxon>Neoptera</taxon>
        <taxon>Endopterygota</taxon>
        <taxon>Lepidoptera</taxon>
        <taxon>Glossata</taxon>
        <taxon>Ditrysia</taxon>
        <taxon>Tineoidea</taxon>
        <taxon>Psychidae</taxon>
        <taxon>Oiketicinae</taxon>
        <taxon>Eumeta</taxon>
    </lineage>
</organism>
<evidence type="ECO:0000313" key="2">
    <source>
        <dbReference type="EMBL" id="GBP80583.1"/>
    </source>
</evidence>
<dbReference type="PANTHER" id="PTHR32123">
    <property type="entry name" value="BICD FAMILY-LIKE CARGO ADAPTER"/>
    <property type="match status" value="1"/>
</dbReference>
<dbReference type="OrthoDB" id="9451547at2759"/>
<keyword evidence="1" id="KW-0175">Coiled coil</keyword>
<dbReference type="PANTHER" id="PTHR32123:SF13">
    <property type="entry name" value="BICAUDAL D-RELATED PROTEIN HOMOLOG"/>
    <property type="match status" value="1"/>
</dbReference>
<proteinExistence type="predicted"/>
<gene>
    <name evidence="2" type="ORF">EVAR_66134_1</name>
</gene>
<comment type="caution">
    <text evidence="2">The sequence shown here is derived from an EMBL/GenBank/DDBJ whole genome shotgun (WGS) entry which is preliminary data.</text>
</comment>
<reference evidence="2 3" key="1">
    <citation type="journal article" date="2019" name="Commun. Biol.">
        <title>The bagworm genome reveals a unique fibroin gene that provides high tensile strength.</title>
        <authorList>
            <person name="Kono N."/>
            <person name="Nakamura H."/>
            <person name="Ohtoshi R."/>
            <person name="Tomita M."/>
            <person name="Numata K."/>
            <person name="Arakawa K."/>
        </authorList>
    </citation>
    <scope>NUCLEOTIDE SEQUENCE [LARGE SCALE GENOMIC DNA]</scope>
</reference>
<evidence type="ECO:0000256" key="1">
    <source>
        <dbReference type="ARBA" id="ARBA00023054"/>
    </source>
</evidence>
<keyword evidence="3" id="KW-1185">Reference proteome</keyword>
<sequence length="121" mass="14123">MKQLVEGFVYLLWRTYYITLSRPFPLALAKTRGADLANSQLYEAVRQKIDLGQQLEQWQMDMQELINEQMKHKLTSQEKRRKLPDAAPPTRTRVSLIFSGDLLHRYLGAPSRRPTASHRNV</sequence>
<name>A0A4C1Z074_EUMVA</name>
<dbReference type="AlphaFoldDB" id="A0A4C1Z074"/>
<evidence type="ECO:0000313" key="3">
    <source>
        <dbReference type="Proteomes" id="UP000299102"/>
    </source>
</evidence>
<dbReference type="Proteomes" id="UP000299102">
    <property type="component" value="Unassembled WGS sequence"/>
</dbReference>
<dbReference type="STRING" id="151549.A0A4C1Z074"/>
<protein>
    <submittedName>
        <fullName evidence="2">Bicaudal D-related protein homolog</fullName>
    </submittedName>
</protein>
<dbReference type="InterPro" id="IPR051149">
    <property type="entry name" value="Spindly/BICDR_Dynein_Adapter"/>
</dbReference>
<dbReference type="EMBL" id="BGZK01001469">
    <property type="protein sequence ID" value="GBP80583.1"/>
    <property type="molecule type" value="Genomic_DNA"/>
</dbReference>